<dbReference type="GO" id="GO:0000725">
    <property type="term" value="P:recombinational repair"/>
    <property type="evidence" value="ECO:0007669"/>
    <property type="project" value="TreeGrafter"/>
</dbReference>
<dbReference type="InterPro" id="IPR000212">
    <property type="entry name" value="DNA_helicase_UvrD/REP"/>
</dbReference>
<dbReference type="OrthoDB" id="9765670at2"/>
<evidence type="ECO:0000256" key="5">
    <source>
        <dbReference type="PROSITE-ProRule" id="PRU00560"/>
    </source>
</evidence>
<dbReference type="GO" id="GO:0005524">
    <property type="term" value="F:ATP binding"/>
    <property type="evidence" value="ECO:0007669"/>
    <property type="project" value="UniProtKB-UniRule"/>
</dbReference>
<dbReference type="RefSeq" id="WP_148450348.1">
    <property type="nucleotide sequence ID" value="NZ_VSDO01000001.1"/>
</dbReference>
<accession>A0A5D0CZJ5</accession>
<evidence type="ECO:0000256" key="2">
    <source>
        <dbReference type="ARBA" id="ARBA00022801"/>
    </source>
</evidence>
<evidence type="ECO:0000256" key="1">
    <source>
        <dbReference type="ARBA" id="ARBA00022741"/>
    </source>
</evidence>
<dbReference type="Gene3D" id="3.40.50.300">
    <property type="entry name" value="P-loop containing nucleotide triphosphate hydrolases"/>
    <property type="match status" value="1"/>
</dbReference>
<evidence type="ECO:0000313" key="7">
    <source>
        <dbReference type="EMBL" id="TYA14754.1"/>
    </source>
</evidence>
<evidence type="ECO:0000256" key="3">
    <source>
        <dbReference type="ARBA" id="ARBA00022806"/>
    </source>
</evidence>
<protein>
    <submittedName>
        <fullName evidence="7">ATP-dependent helicase</fullName>
    </submittedName>
</protein>
<comment type="caution">
    <text evidence="7">The sequence shown here is derived from an EMBL/GenBank/DDBJ whole genome shotgun (WGS) entry which is preliminary data.</text>
</comment>
<dbReference type="SUPFAM" id="SSF52540">
    <property type="entry name" value="P-loop containing nucleoside triphosphate hydrolases"/>
    <property type="match status" value="1"/>
</dbReference>
<gene>
    <name evidence="7" type="ORF">FRY98_03495</name>
</gene>
<dbReference type="GO" id="GO:0003677">
    <property type="term" value="F:DNA binding"/>
    <property type="evidence" value="ECO:0007669"/>
    <property type="project" value="InterPro"/>
</dbReference>
<evidence type="ECO:0000259" key="6">
    <source>
        <dbReference type="PROSITE" id="PS51198"/>
    </source>
</evidence>
<feature type="binding site" evidence="5">
    <location>
        <begin position="41"/>
        <end position="48"/>
    </location>
    <ligand>
        <name>ATP</name>
        <dbReference type="ChEBI" id="CHEBI:30616"/>
    </ligand>
</feature>
<dbReference type="Pfam" id="PF00580">
    <property type="entry name" value="UvrD-helicase"/>
    <property type="match status" value="1"/>
</dbReference>
<dbReference type="Proteomes" id="UP000325218">
    <property type="component" value="Unassembled WGS sequence"/>
</dbReference>
<proteinExistence type="predicted"/>
<dbReference type="PANTHER" id="PTHR11070">
    <property type="entry name" value="UVRD / RECB / PCRA DNA HELICASE FAMILY MEMBER"/>
    <property type="match status" value="1"/>
</dbReference>
<dbReference type="PANTHER" id="PTHR11070:SF2">
    <property type="entry name" value="ATP-DEPENDENT DNA HELICASE SRS2"/>
    <property type="match status" value="1"/>
</dbReference>
<dbReference type="PROSITE" id="PS51198">
    <property type="entry name" value="UVRD_HELICASE_ATP_BIND"/>
    <property type="match status" value="1"/>
</dbReference>
<evidence type="ECO:0000313" key="8">
    <source>
        <dbReference type="Proteomes" id="UP000325218"/>
    </source>
</evidence>
<name>A0A5D0CZJ5_9BACL</name>
<keyword evidence="4 5" id="KW-0067">ATP-binding</keyword>
<feature type="domain" description="UvrD-like helicase ATP-binding" evidence="6">
    <location>
        <begin position="20"/>
        <end position="320"/>
    </location>
</feature>
<dbReference type="InterPro" id="IPR014016">
    <property type="entry name" value="UvrD-like_ATP-bd"/>
</dbReference>
<dbReference type="GO" id="GO:0016787">
    <property type="term" value="F:hydrolase activity"/>
    <property type="evidence" value="ECO:0007669"/>
    <property type="project" value="UniProtKB-UniRule"/>
</dbReference>
<keyword evidence="1 5" id="KW-0547">Nucleotide-binding</keyword>
<dbReference type="InterPro" id="IPR027417">
    <property type="entry name" value="P-loop_NTPase"/>
</dbReference>
<sequence length="325" mass="37671">MFVIDDVDIQLAERLLLPEGEVFDSERRDIIRCMESKDIQACPGSGKTTTLLAKLSIIARRLPLKTNQGICVLTHTNVAVDEIRDKLEGKADILFQYPNHFGTIQSFVNKFLAIPRFIDKYGKRVARIDDDIYYEYIQRRSGRVDYGTRFWLEKNKVSLTDLRFSLYDFCITKKIDGPIIMKPESKTYPKLMAFKEEILNEGILCYDDAFSLAYEYLRKYPQIAKVISDRFAYVFLDEMQDTNKIQNDLLEQVFDRDQVIVQRIGDTNQSIFDSSLEAGWKVSDEYLPISASKRFSCEIAERVKTICLSPQELKGNPKMNQFHNA</sequence>
<dbReference type="GO" id="GO:0043138">
    <property type="term" value="F:3'-5' DNA helicase activity"/>
    <property type="evidence" value="ECO:0007669"/>
    <property type="project" value="TreeGrafter"/>
</dbReference>
<keyword evidence="3 5" id="KW-0347">Helicase</keyword>
<keyword evidence="2 5" id="KW-0378">Hydrolase</keyword>
<dbReference type="AlphaFoldDB" id="A0A5D0CZJ5"/>
<organism evidence="7 8">
    <name type="scientific">Paenibacillus faecis</name>
    <dbReference type="NCBI Taxonomy" id="862114"/>
    <lineage>
        <taxon>Bacteria</taxon>
        <taxon>Bacillati</taxon>
        <taxon>Bacillota</taxon>
        <taxon>Bacilli</taxon>
        <taxon>Bacillales</taxon>
        <taxon>Paenibacillaceae</taxon>
        <taxon>Paenibacillus</taxon>
    </lineage>
</organism>
<dbReference type="EMBL" id="VSDO01000001">
    <property type="protein sequence ID" value="TYA14754.1"/>
    <property type="molecule type" value="Genomic_DNA"/>
</dbReference>
<evidence type="ECO:0000256" key="4">
    <source>
        <dbReference type="ARBA" id="ARBA00022840"/>
    </source>
</evidence>
<keyword evidence="8" id="KW-1185">Reference proteome</keyword>
<reference evidence="7 8" key="1">
    <citation type="submission" date="2019-08" db="EMBL/GenBank/DDBJ databases">
        <title>Genome sequencing of Paenibacillus faecis DSM 23593(T).</title>
        <authorList>
            <person name="Kook J.-K."/>
            <person name="Park S.-N."/>
            <person name="Lim Y.K."/>
        </authorList>
    </citation>
    <scope>NUCLEOTIDE SEQUENCE [LARGE SCALE GENOMIC DNA]</scope>
    <source>
        <strain evidence="7 8">DSM 23593</strain>
    </source>
</reference>